<feature type="domain" description="AB hydrolase-1" evidence="1">
    <location>
        <begin position="27"/>
        <end position="133"/>
    </location>
</feature>
<name>A0A9N9UHS4_9HYPO</name>
<evidence type="ECO:0000313" key="2">
    <source>
        <dbReference type="EMBL" id="CAG9987048.1"/>
    </source>
</evidence>
<dbReference type="InterPro" id="IPR000073">
    <property type="entry name" value="AB_hydrolase_1"/>
</dbReference>
<dbReference type="GO" id="GO:0046503">
    <property type="term" value="P:glycerolipid catabolic process"/>
    <property type="evidence" value="ECO:0007669"/>
    <property type="project" value="TreeGrafter"/>
</dbReference>
<reference evidence="2" key="1">
    <citation type="submission" date="2021-10" db="EMBL/GenBank/DDBJ databases">
        <authorList>
            <person name="Piombo E."/>
        </authorList>
    </citation>
    <scope>NUCLEOTIDE SEQUENCE</scope>
</reference>
<dbReference type="Proteomes" id="UP000754883">
    <property type="component" value="Unassembled WGS sequence"/>
</dbReference>
<gene>
    <name evidence="2" type="ORF">CBYS24578_00013690</name>
</gene>
<proteinExistence type="predicted"/>
<dbReference type="PANTHER" id="PTHR43433">
    <property type="entry name" value="HYDROLASE, ALPHA/BETA FOLD FAMILY PROTEIN"/>
    <property type="match status" value="1"/>
</dbReference>
<dbReference type="InterPro" id="IPR050471">
    <property type="entry name" value="AB_hydrolase"/>
</dbReference>
<protein>
    <recommendedName>
        <fullName evidence="1">AB hydrolase-1 domain-containing protein</fullName>
    </recommendedName>
</protein>
<dbReference type="PANTHER" id="PTHR43433:SF5">
    <property type="entry name" value="AB HYDROLASE-1 DOMAIN-CONTAINING PROTEIN"/>
    <property type="match status" value="1"/>
</dbReference>
<dbReference type="InterPro" id="IPR029058">
    <property type="entry name" value="AB_hydrolase_fold"/>
</dbReference>
<organism evidence="2 3">
    <name type="scientific">Clonostachys byssicola</name>
    <dbReference type="NCBI Taxonomy" id="160290"/>
    <lineage>
        <taxon>Eukaryota</taxon>
        <taxon>Fungi</taxon>
        <taxon>Dikarya</taxon>
        <taxon>Ascomycota</taxon>
        <taxon>Pezizomycotina</taxon>
        <taxon>Sordariomycetes</taxon>
        <taxon>Hypocreomycetidae</taxon>
        <taxon>Hypocreales</taxon>
        <taxon>Bionectriaceae</taxon>
        <taxon>Clonostachys</taxon>
    </lineage>
</organism>
<evidence type="ECO:0000259" key="1">
    <source>
        <dbReference type="Pfam" id="PF00561"/>
    </source>
</evidence>
<sequence length="264" mass="29160">MRTHNTLTTANGITWYYEQEGSGPDIVLVPEGYGDCHMFDKPMQQIASAGFRVTTFDMPGLSRSSKAPPSTYKYVTAQKLATYIISLLDALEIKEASFWGSSSGGSAVLAILVDHPERVRSAMVHEVPTYRMPRMAMLASLPDEDIRELLSASMKAGKLGDPAKWAALGDECHARLRYNFPLWARGYPETIPSSTPVHNVEALKKKPLYWSTGADTPKETFADNVTTAAKIGARLKQLPGMHYPYITHPEEFAEHVIQAAKESV</sequence>
<accession>A0A9N9UHS4</accession>
<dbReference type="Pfam" id="PF00561">
    <property type="entry name" value="Abhydrolase_1"/>
    <property type="match status" value="1"/>
</dbReference>
<dbReference type="PRINTS" id="PR00111">
    <property type="entry name" value="ABHYDROLASE"/>
</dbReference>
<dbReference type="AlphaFoldDB" id="A0A9N9UHS4"/>
<keyword evidence="3" id="KW-1185">Reference proteome</keyword>
<dbReference type="EMBL" id="CABFNO020001407">
    <property type="protein sequence ID" value="CAG9987048.1"/>
    <property type="molecule type" value="Genomic_DNA"/>
</dbReference>
<dbReference type="GO" id="GO:0004806">
    <property type="term" value="F:triacylglycerol lipase activity"/>
    <property type="evidence" value="ECO:0007669"/>
    <property type="project" value="TreeGrafter"/>
</dbReference>
<comment type="caution">
    <text evidence="2">The sequence shown here is derived from an EMBL/GenBank/DDBJ whole genome shotgun (WGS) entry which is preliminary data.</text>
</comment>
<dbReference type="OrthoDB" id="408373at2759"/>
<evidence type="ECO:0000313" key="3">
    <source>
        <dbReference type="Proteomes" id="UP000754883"/>
    </source>
</evidence>
<dbReference type="SUPFAM" id="SSF53474">
    <property type="entry name" value="alpha/beta-Hydrolases"/>
    <property type="match status" value="1"/>
</dbReference>
<dbReference type="Gene3D" id="3.40.50.1820">
    <property type="entry name" value="alpha/beta hydrolase"/>
    <property type="match status" value="1"/>
</dbReference>